<dbReference type="EMBL" id="FQWC01000010">
    <property type="protein sequence ID" value="SHH71478.1"/>
    <property type="molecule type" value="Genomic_DNA"/>
</dbReference>
<dbReference type="OrthoDB" id="679284at2"/>
<evidence type="ECO:0000313" key="3">
    <source>
        <dbReference type="Proteomes" id="UP000184071"/>
    </source>
</evidence>
<feature type="domain" description="DinB-like" evidence="1">
    <location>
        <begin position="11"/>
        <end position="159"/>
    </location>
</feature>
<accession>A0A1M5V8K8</accession>
<dbReference type="SUPFAM" id="SSF109854">
    <property type="entry name" value="DinB/YfiT-like putative metalloenzymes"/>
    <property type="match status" value="1"/>
</dbReference>
<reference evidence="3" key="1">
    <citation type="submission" date="2016-11" db="EMBL/GenBank/DDBJ databases">
        <authorList>
            <person name="Varghese N."/>
            <person name="Submissions S."/>
        </authorList>
    </citation>
    <scope>NUCLEOTIDE SEQUENCE [LARGE SCALE GENOMIC DNA]</scope>
    <source>
        <strain evidence="3">DSM 17963</strain>
    </source>
</reference>
<dbReference type="RefSeq" id="WP_073417712.1">
    <property type="nucleotide sequence ID" value="NZ_FQWC01000010.1"/>
</dbReference>
<name>A0A1M5V8K8_9FLAO</name>
<dbReference type="STRING" id="370979.SAMN05443663_11066"/>
<sequence length="169" mass="19763">MNTDVQKNIVETFKKLNEIFSKFSENEINQIPFQGSWTPGQVVQHIILACSGYPKLFGGKTEKTTRKPDEKIKDIEGLFLNFSIKMDSPVFLIPEKKEYSKNELSLELLRIESELLDCAEKYDLTLTCLDFQVPGFDKFTMYEWIDFALVHTQRHTHQLNTIFQYLTKL</sequence>
<organism evidence="2 3">
    <name type="scientific">Flavobacterium defluvii</name>
    <dbReference type="NCBI Taxonomy" id="370979"/>
    <lineage>
        <taxon>Bacteria</taxon>
        <taxon>Pseudomonadati</taxon>
        <taxon>Bacteroidota</taxon>
        <taxon>Flavobacteriia</taxon>
        <taxon>Flavobacteriales</taxon>
        <taxon>Flavobacteriaceae</taxon>
        <taxon>Flavobacterium</taxon>
    </lineage>
</organism>
<evidence type="ECO:0000313" key="2">
    <source>
        <dbReference type="EMBL" id="SHH71478.1"/>
    </source>
</evidence>
<evidence type="ECO:0000259" key="1">
    <source>
        <dbReference type="Pfam" id="PF12867"/>
    </source>
</evidence>
<keyword evidence="3" id="KW-1185">Reference proteome</keyword>
<gene>
    <name evidence="2" type="ORF">SAMN05443663_11066</name>
</gene>
<dbReference type="InterPro" id="IPR034660">
    <property type="entry name" value="DinB/YfiT-like"/>
</dbReference>
<dbReference type="InterPro" id="IPR024775">
    <property type="entry name" value="DinB-like"/>
</dbReference>
<proteinExistence type="predicted"/>
<dbReference type="Pfam" id="PF12867">
    <property type="entry name" value="DinB_2"/>
    <property type="match status" value="1"/>
</dbReference>
<dbReference type="Gene3D" id="1.20.120.450">
    <property type="entry name" value="dinb family like domain"/>
    <property type="match status" value="1"/>
</dbReference>
<protein>
    <submittedName>
        <fullName evidence="2">DinB superfamily protein</fullName>
    </submittedName>
</protein>
<dbReference type="AlphaFoldDB" id="A0A1M5V8K8"/>
<dbReference type="Proteomes" id="UP000184071">
    <property type="component" value="Unassembled WGS sequence"/>
</dbReference>